<reference evidence="2 3" key="1">
    <citation type="submission" date="2019-06" db="EMBL/GenBank/DDBJ databases">
        <title>Sequencing the genomes of 1000 actinobacteria strains.</title>
        <authorList>
            <person name="Klenk H.-P."/>
        </authorList>
    </citation>
    <scope>NUCLEOTIDE SEQUENCE [LARGE SCALE GENOMIC DNA]</scope>
    <source>
        <strain evidence="2 3">DSM 8803</strain>
    </source>
</reference>
<accession>A0A542Y753</accession>
<dbReference type="EMBL" id="VFON01000001">
    <property type="protein sequence ID" value="TQL43932.1"/>
    <property type="molecule type" value="Genomic_DNA"/>
</dbReference>
<gene>
    <name evidence="2" type="ORF">FB468_1969</name>
</gene>
<keyword evidence="1" id="KW-1133">Transmembrane helix</keyword>
<dbReference type="AlphaFoldDB" id="A0A542Y753"/>
<evidence type="ECO:0008006" key="4">
    <source>
        <dbReference type="Google" id="ProtNLM"/>
    </source>
</evidence>
<sequence>MSTQQTPTGPGTGKRGIGTVGIVTAVVGGVVLLGVGASAAFGMAISSQRAVASQVEGGGTVDTAGVTGVDLNIGVAELTLAFGDVQDATLVARGGSADRWELGRDGDEITVRAPKIDSSGFCFFGVCPSTRGQHVSATLTLPNALADRQLDANIRVGVGEVRAAGDFGDLAVQVDAGEATLSGSAQSVSATIGVGSIDGELDGVRTLKADVALGELEMSLTGNAPADVALTVSAGSIDLEVPDGVYDVTSRGGAGSIENRLRTMPGAPNRISAQVDLGDITLTAAR</sequence>
<evidence type="ECO:0000256" key="1">
    <source>
        <dbReference type="SAM" id="Phobius"/>
    </source>
</evidence>
<keyword evidence="1" id="KW-0472">Membrane</keyword>
<evidence type="ECO:0000313" key="2">
    <source>
        <dbReference type="EMBL" id="TQL43932.1"/>
    </source>
</evidence>
<comment type="caution">
    <text evidence="2">The sequence shown here is derived from an EMBL/GenBank/DDBJ whole genome shotgun (WGS) entry which is preliminary data.</text>
</comment>
<proteinExistence type="predicted"/>
<dbReference type="RefSeq" id="WP_141887182.1">
    <property type="nucleotide sequence ID" value="NZ_BAAAUY010000001.1"/>
</dbReference>
<keyword evidence="3" id="KW-1185">Reference proteome</keyword>
<evidence type="ECO:0000313" key="3">
    <source>
        <dbReference type="Proteomes" id="UP000319094"/>
    </source>
</evidence>
<feature type="transmembrane region" description="Helical" evidence="1">
    <location>
        <begin position="20"/>
        <end position="45"/>
    </location>
</feature>
<dbReference type="Proteomes" id="UP000319094">
    <property type="component" value="Unassembled WGS sequence"/>
</dbReference>
<dbReference type="OrthoDB" id="4989486at2"/>
<name>A0A542Y753_9MICO</name>
<protein>
    <recommendedName>
        <fullName evidence="4">Adhesin domain-containing protein</fullName>
    </recommendedName>
</protein>
<organism evidence="2 3">
    <name type="scientific">Leucobacter komagatae</name>
    <dbReference type="NCBI Taxonomy" id="55969"/>
    <lineage>
        <taxon>Bacteria</taxon>
        <taxon>Bacillati</taxon>
        <taxon>Actinomycetota</taxon>
        <taxon>Actinomycetes</taxon>
        <taxon>Micrococcales</taxon>
        <taxon>Microbacteriaceae</taxon>
        <taxon>Leucobacter</taxon>
    </lineage>
</organism>
<keyword evidence="1" id="KW-0812">Transmembrane</keyword>